<dbReference type="EMBL" id="QZFU01000010">
    <property type="protein sequence ID" value="RJO79428.1"/>
    <property type="molecule type" value="Genomic_DNA"/>
</dbReference>
<dbReference type="InterPro" id="IPR036704">
    <property type="entry name" value="RraA/RraA-like_sf"/>
</dbReference>
<dbReference type="GO" id="GO:0016787">
    <property type="term" value="F:hydrolase activity"/>
    <property type="evidence" value="ECO:0007669"/>
    <property type="project" value="UniProtKB-KW"/>
</dbReference>
<protein>
    <submittedName>
        <fullName evidence="4">Fumarylacetoacetate hydrolase family protein</fullName>
    </submittedName>
</protein>
<name>A0A3A4KFB3_9NOCA</name>
<dbReference type="NCBIfam" id="NF006093">
    <property type="entry name" value="PRK08245.1"/>
    <property type="match status" value="1"/>
</dbReference>
<dbReference type="SUPFAM" id="SSF89562">
    <property type="entry name" value="RraA-like"/>
    <property type="match status" value="1"/>
</dbReference>
<keyword evidence="2" id="KW-0460">Magnesium</keyword>
<organism evidence="4 5">
    <name type="scientific">Nocardia panacis</name>
    <dbReference type="NCBI Taxonomy" id="2340916"/>
    <lineage>
        <taxon>Bacteria</taxon>
        <taxon>Bacillati</taxon>
        <taxon>Actinomycetota</taxon>
        <taxon>Actinomycetes</taxon>
        <taxon>Mycobacteriales</taxon>
        <taxon>Nocardiaceae</taxon>
        <taxon>Nocardia</taxon>
    </lineage>
</organism>
<dbReference type="Gene3D" id="3.50.30.40">
    <property type="entry name" value="Ribonuclease E inhibitor RraA/RraA-like"/>
    <property type="match status" value="1"/>
</dbReference>
<keyword evidence="1 2" id="KW-0479">Metal-binding</keyword>
<dbReference type="AlphaFoldDB" id="A0A3A4KFB3"/>
<proteinExistence type="predicted"/>
<gene>
    <name evidence="4" type="ORF">D5S18_02455</name>
</gene>
<dbReference type="Gene3D" id="3.90.850.10">
    <property type="entry name" value="Fumarylacetoacetase-like, C-terminal domain"/>
    <property type="match status" value="1"/>
</dbReference>
<feature type="binding site" evidence="2">
    <location>
        <begin position="332"/>
        <end position="335"/>
    </location>
    <ligand>
        <name>substrate</name>
    </ligand>
</feature>
<feature type="binding site" evidence="2">
    <location>
        <position position="354"/>
    </location>
    <ligand>
        <name>substrate</name>
    </ligand>
</feature>
<evidence type="ECO:0000313" key="4">
    <source>
        <dbReference type="EMBL" id="RJO79428.1"/>
    </source>
</evidence>
<comment type="caution">
    <text evidence="4">The sequence shown here is derived from an EMBL/GenBank/DDBJ whole genome shotgun (WGS) entry which is preliminary data.</text>
</comment>
<dbReference type="Pfam" id="PF03737">
    <property type="entry name" value="RraA-like"/>
    <property type="match status" value="1"/>
</dbReference>
<evidence type="ECO:0000313" key="5">
    <source>
        <dbReference type="Proteomes" id="UP000266677"/>
    </source>
</evidence>
<evidence type="ECO:0000259" key="3">
    <source>
        <dbReference type="Pfam" id="PF01557"/>
    </source>
</evidence>
<dbReference type="Proteomes" id="UP000266677">
    <property type="component" value="Unassembled WGS sequence"/>
</dbReference>
<reference evidence="4 5" key="1">
    <citation type="submission" date="2018-09" db="EMBL/GenBank/DDBJ databases">
        <title>YIM PH21274 draft genome.</title>
        <authorList>
            <person name="Miao C."/>
        </authorList>
    </citation>
    <scope>NUCLEOTIDE SEQUENCE [LARGE SCALE GENOMIC DNA]</scope>
    <source>
        <strain evidence="4 5">YIM PH 21724</strain>
    </source>
</reference>
<dbReference type="CDD" id="cd16841">
    <property type="entry name" value="RraA_family"/>
    <property type="match status" value="1"/>
</dbReference>
<evidence type="ECO:0000256" key="1">
    <source>
        <dbReference type="ARBA" id="ARBA00022723"/>
    </source>
</evidence>
<evidence type="ECO:0000256" key="2">
    <source>
        <dbReference type="PIRSR" id="PIRSR605493-1"/>
    </source>
</evidence>
<dbReference type="OrthoDB" id="9805307at2"/>
<dbReference type="PANTHER" id="PTHR11820">
    <property type="entry name" value="ACYLPYRUVASE"/>
    <property type="match status" value="1"/>
</dbReference>
<comment type="cofactor">
    <cofactor evidence="2">
        <name>Mg(2+)</name>
        <dbReference type="ChEBI" id="CHEBI:18420"/>
    </cofactor>
</comment>
<dbReference type="SUPFAM" id="SSF56529">
    <property type="entry name" value="FAH"/>
    <property type="match status" value="1"/>
</dbReference>
<keyword evidence="4" id="KW-0378">Hydrolase</keyword>
<dbReference type="InterPro" id="IPR005493">
    <property type="entry name" value="RraA/RraA-like"/>
</dbReference>
<feature type="binding site" evidence="2">
    <location>
        <position position="355"/>
    </location>
    <ligand>
        <name>Mg(2+)</name>
        <dbReference type="ChEBI" id="CHEBI:18420"/>
    </ligand>
</feature>
<accession>A0A3A4KFB3</accession>
<dbReference type="InterPro" id="IPR011234">
    <property type="entry name" value="Fumarylacetoacetase-like_C"/>
</dbReference>
<dbReference type="InterPro" id="IPR036663">
    <property type="entry name" value="Fumarylacetoacetase_C_sf"/>
</dbReference>
<sequence length="470" mass="49699">MHLRPGKIVAVHLNYRSRAVQRGRAPDHPSYFLKPSSSLSADGAALVRPPGCELLAFEGEIALVIGERTRDIEPEQGWSRVQWVTAANDAGLHDLRYADRGSNLRSKGGDGFTPVGPVLLDATELDPRALRLRTWVNGELVQDDSTENLLFDLGLLVADLSRTSTLEPGDIILTGTPAGASVVVPGDVVEVQVDDGVRSTGRLRNPVVAGEYPLAAFGAPPKVDATARADAYGRTPGLDPELAAQLNSVGTATLSAQLRNRGLPNMSIDGVRPTKPGLRLLGIAKTLRYLPLREDLVPVGPMNAQKRSVESVAPGEVLVMEARGEHGAGTIGDILALRAQMRGAAGIVTDGAVRDSAAVAALDIPTYAAAAHPSVLGRLHIPWETDTVIACGGTVVRPGDILVGDDDGVIVVPPALAGEVAEASVEQERQERFIAEQVASGASIVGLYPLGPDWRERYRIWCAADESTTN</sequence>
<keyword evidence="5" id="KW-1185">Reference proteome</keyword>
<dbReference type="NCBIfam" id="NF009399">
    <property type="entry name" value="PRK12764.1"/>
    <property type="match status" value="1"/>
</dbReference>
<dbReference type="Pfam" id="PF01557">
    <property type="entry name" value="FAA_hydrolase"/>
    <property type="match status" value="1"/>
</dbReference>
<dbReference type="PANTHER" id="PTHR11820:SF112">
    <property type="entry name" value="FUMARYLACETOACETATE HYDROLASE FAMILY PROTEIN (AFU_ORTHOLOGUE AFUA_1G02370)-RELATED"/>
    <property type="match status" value="1"/>
</dbReference>
<feature type="domain" description="Fumarylacetoacetase-like C-terminal" evidence="3">
    <location>
        <begin position="7"/>
        <end position="208"/>
    </location>
</feature>
<dbReference type="GO" id="GO:0046872">
    <property type="term" value="F:metal ion binding"/>
    <property type="evidence" value="ECO:0007669"/>
    <property type="project" value="UniProtKB-KW"/>
</dbReference>